<keyword evidence="1" id="KW-0472">Membrane</keyword>
<feature type="transmembrane region" description="Helical" evidence="1">
    <location>
        <begin position="13"/>
        <end position="35"/>
    </location>
</feature>
<dbReference type="RefSeq" id="WP_027048217.1">
    <property type="nucleotide sequence ID" value="NZ_CP025257.1"/>
</dbReference>
<sequence length="169" mass="19348">MILATNNTTAMPWWFWVIITILAIIGIVLGIWSFLSGFKSSNKINTNNAIEVILATKKYSWKQTDELPETSGLYIMFIGKRYDDKEFFIPIFIDKAQSIKAEVLKIKEQIYSNNKNSIGAEVTTYLLQKGLTATDINFYIVNVSENEIDKTLNEYLDLTKANKRGFKSK</sequence>
<reference evidence="2 3" key="1">
    <citation type="submission" date="2017-12" db="EMBL/GenBank/DDBJ databases">
        <title>Mesoplasma syrphidae YJS, Complete Genome.</title>
        <authorList>
            <person name="Knight T.F."/>
            <person name="Citino T."/>
            <person name="Rubinstein R."/>
            <person name="Neuschaefer Z."/>
        </authorList>
    </citation>
    <scope>NUCLEOTIDE SEQUENCE [LARGE SCALE GENOMIC DNA]</scope>
    <source>
        <strain evidence="2 3">YJS</strain>
    </source>
</reference>
<evidence type="ECO:0000313" key="2">
    <source>
        <dbReference type="EMBL" id="AUF83829.1"/>
    </source>
</evidence>
<keyword evidence="1" id="KW-1133">Transmembrane helix</keyword>
<name>A0A2K9C2Y0_9MOLU</name>
<organism evidence="2 3">
    <name type="scientific">Mesoplasma syrphidae</name>
    <dbReference type="NCBI Taxonomy" id="225999"/>
    <lineage>
        <taxon>Bacteria</taxon>
        <taxon>Bacillati</taxon>
        <taxon>Mycoplasmatota</taxon>
        <taxon>Mollicutes</taxon>
        <taxon>Entomoplasmatales</taxon>
        <taxon>Entomoplasmataceae</taxon>
        <taxon>Mesoplasma</taxon>
    </lineage>
</organism>
<dbReference type="Proteomes" id="UP000233419">
    <property type="component" value="Chromosome"/>
</dbReference>
<evidence type="ECO:0000256" key="1">
    <source>
        <dbReference type="SAM" id="Phobius"/>
    </source>
</evidence>
<gene>
    <name evidence="2" type="ORF">CXP39_03495</name>
</gene>
<dbReference type="AlphaFoldDB" id="A0A2K9C2Y0"/>
<accession>A0A2K9C2Y0</accession>
<dbReference type="EMBL" id="CP025257">
    <property type="protein sequence ID" value="AUF83829.1"/>
    <property type="molecule type" value="Genomic_DNA"/>
</dbReference>
<dbReference type="KEGG" id="msyr:CXP39_03495"/>
<proteinExistence type="predicted"/>
<dbReference type="OrthoDB" id="9936291at2"/>
<keyword evidence="3" id="KW-1185">Reference proteome</keyword>
<keyword evidence="1" id="KW-0812">Transmembrane</keyword>
<protein>
    <submittedName>
        <fullName evidence="2">Uncharacterized protein</fullName>
    </submittedName>
</protein>
<evidence type="ECO:0000313" key="3">
    <source>
        <dbReference type="Proteomes" id="UP000233419"/>
    </source>
</evidence>